<dbReference type="InterPro" id="IPR034733">
    <property type="entry name" value="AcCoA_carboxyl_beta"/>
</dbReference>
<dbReference type="InterPro" id="IPR045190">
    <property type="entry name" value="MCCB/AccD1-like"/>
</dbReference>
<dbReference type="STRING" id="1641875.XM53_17820"/>
<proteinExistence type="predicted"/>
<dbReference type="Pfam" id="PF01039">
    <property type="entry name" value="Carboxyl_trans"/>
    <property type="match status" value="1"/>
</dbReference>
<dbReference type="SUPFAM" id="SSF52096">
    <property type="entry name" value="ClpP/crotonase"/>
    <property type="match status" value="1"/>
</dbReference>
<dbReference type="PANTHER" id="PTHR22855:SF13">
    <property type="entry name" value="METHYLCROTONOYL-COA CARBOXYLASE BETA CHAIN, MITOCHONDRIAL"/>
    <property type="match status" value="1"/>
</dbReference>
<dbReference type="AlphaFoldDB" id="A0A0T5NQ58"/>
<accession>A0A0T5NQ58</accession>
<dbReference type="GO" id="GO:0004485">
    <property type="term" value="F:methylcrotonoyl-CoA carboxylase activity"/>
    <property type="evidence" value="ECO:0007669"/>
    <property type="project" value="TreeGrafter"/>
</dbReference>
<dbReference type="Proteomes" id="UP000051295">
    <property type="component" value="Unassembled WGS sequence"/>
</dbReference>
<dbReference type="PATRIC" id="fig|1641875.4.peg.2079"/>
<keyword evidence="3" id="KW-1185">Reference proteome</keyword>
<dbReference type="EMBL" id="LAXJ01000023">
    <property type="protein sequence ID" value="KRS11115.1"/>
    <property type="molecule type" value="Genomic_DNA"/>
</dbReference>
<evidence type="ECO:0000313" key="3">
    <source>
        <dbReference type="Proteomes" id="UP000051295"/>
    </source>
</evidence>
<evidence type="ECO:0000259" key="1">
    <source>
        <dbReference type="PROSITE" id="PS50989"/>
    </source>
</evidence>
<comment type="caution">
    <text evidence="2">The sequence shown here is derived from an EMBL/GenBank/DDBJ whole genome shotgun (WGS) entry which is preliminary data.</text>
</comment>
<gene>
    <name evidence="2" type="ORF">XM53_17820</name>
</gene>
<protein>
    <recommendedName>
        <fullName evidence="1">CoA carboxyltransferase C-terminal domain-containing protein</fullName>
    </recommendedName>
</protein>
<dbReference type="InterPro" id="IPR011763">
    <property type="entry name" value="COA_CT_C"/>
</dbReference>
<reference evidence="2 3" key="1">
    <citation type="submission" date="2015-04" db="EMBL/GenBank/DDBJ databases">
        <title>The draft genome sequence of Roseovarius sp.R12b.</title>
        <authorList>
            <person name="Li G."/>
            <person name="Lai Q."/>
            <person name="Shao Z."/>
            <person name="Yan P."/>
        </authorList>
    </citation>
    <scope>NUCLEOTIDE SEQUENCE [LARGE SCALE GENOMIC DNA]</scope>
    <source>
        <strain evidence="2 3">R12B</strain>
    </source>
</reference>
<organism evidence="2 3">
    <name type="scientific">Roseovarius atlanticus</name>
    <dbReference type="NCBI Taxonomy" id="1641875"/>
    <lineage>
        <taxon>Bacteria</taxon>
        <taxon>Pseudomonadati</taxon>
        <taxon>Pseudomonadota</taxon>
        <taxon>Alphaproteobacteria</taxon>
        <taxon>Rhodobacterales</taxon>
        <taxon>Roseobacteraceae</taxon>
        <taxon>Roseovarius</taxon>
    </lineage>
</organism>
<name>A0A0T5NQ58_9RHOB</name>
<dbReference type="GO" id="GO:1905202">
    <property type="term" value="C:methylcrotonoyl-CoA carboxylase complex"/>
    <property type="evidence" value="ECO:0007669"/>
    <property type="project" value="TreeGrafter"/>
</dbReference>
<feature type="domain" description="CoA carboxyltransferase C-terminal" evidence="1">
    <location>
        <begin position="1"/>
        <end position="87"/>
    </location>
</feature>
<dbReference type="InterPro" id="IPR029045">
    <property type="entry name" value="ClpP/crotonase-like_dom_sf"/>
</dbReference>
<dbReference type="PANTHER" id="PTHR22855">
    <property type="entry name" value="ACETYL, PROPIONYL, PYRUVATE, AND GLUTACONYL CARBOXYLASE-RELATED"/>
    <property type="match status" value="1"/>
</dbReference>
<dbReference type="GO" id="GO:0006552">
    <property type="term" value="P:L-leucine catabolic process"/>
    <property type="evidence" value="ECO:0007669"/>
    <property type="project" value="TreeGrafter"/>
</dbReference>
<dbReference type="Gene3D" id="3.90.226.10">
    <property type="entry name" value="2-enoyl-CoA Hydratase, Chain A, domain 1"/>
    <property type="match status" value="1"/>
</dbReference>
<evidence type="ECO:0000313" key="2">
    <source>
        <dbReference type="EMBL" id="KRS11115.1"/>
    </source>
</evidence>
<sequence>MWPNARTSVMGGEQAAKVLRLVREGQAGTSMYDDEREAFERPIRDDYEAKGTPVHAAARLWVDAVIAPDETRNWLTLGLALARSTPKKCTQFGVFRM</sequence>
<dbReference type="PROSITE" id="PS50989">
    <property type="entry name" value="COA_CT_CTER"/>
    <property type="match status" value="1"/>
</dbReference>